<feature type="domain" description="Cytidyltransferase-like" evidence="3">
    <location>
        <begin position="25"/>
        <end position="120"/>
    </location>
</feature>
<dbReference type="RefSeq" id="WP_097650995.1">
    <property type="nucleotide sequence ID" value="NZ_LYXE01000041.1"/>
</dbReference>
<dbReference type="EMBL" id="LYXE01000041">
    <property type="protein sequence ID" value="PDW00453.1"/>
    <property type="molecule type" value="Genomic_DNA"/>
</dbReference>
<protein>
    <submittedName>
        <fullName evidence="4">ADP-heptose synthase</fullName>
    </submittedName>
</protein>
<dbReference type="PANTHER" id="PTHR43793:SF2">
    <property type="entry name" value="BIFUNCTIONAL PROTEIN HLDE"/>
    <property type="match status" value="1"/>
</dbReference>
<name>A0A2H3KY35_9CHLR</name>
<dbReference type="OrthoDB" id="9802794at2"/>
<dbReference type="InterPro" id="IPR050385">
    <property type="entry name" value="Archaeal_FAD_synthase"/>
</dbReference>
<evidence type="ECO:0000313" key="4">
    <source>
        <dbReference type="EMBL" id="PDW00453.1"/>
    </source>
</evidence>
<evidence type="ECO:0000256" key="1">
    <source>
        <dbReference type="ARBA" id="ARBA00022679"/>
    </source>
</evidence>
<proteinExistence type="predicted"/>
<dbReference type="InterPro" id="IPR014729">
    <property type="entry name" value="Rossmann-like_a/b/a_fold"/>
</dbReference>
<reference evidence="4 5" key="1">
    <citation type="submission" date="2016-05" db="EMBL/GenBank/DDBJ databases">
        <authorList>
            <person name="Lavstsen T."/>
            <person name="Jespersen J.S."/>
        </authorList>
    </citation>
    <scope>NUCLEOTIDE SEQUENCE [LARGE SCALE GENOMIC DNA]</scope>
    <source>
        <strain evidence="4 5">B7-9</strain>
    </source>
</reference>
<dbReference type="GO" id="GO:0016779">
    <property type="term" value="F:nucleotidyltransferase activity"/>
    <property type="evidence" value="ECO:0007669"/>
    <property type="project" value="UniProtKB-KW"/>
</dbReference>
<gene>
    <name evidence="4" type="ORF">A9Q02_09680</name>
</gene>
<dbReference type="AlphaFoldDB" id="A0A2H3KY35"/>
<keyword evidence="1" id="KW-0808">Transferase</keyword>
<comment type="caution">
    <text evidence="4">The sequence shown here is derived from an EMBL/GenBank/DDBJ whole genome shotgun (WGS) entry which is preliminary data.</text>
</comment>
<keyword evidence="5" id="KW-1185">Reference proteome</keyword>
<dbReference type="Gene3D" id="3.40.50.620">
    <property type="entry name" value="HUPs"/>
    <property type="match status" value="1"/>
</dbReference>
<dbReference type="Proteomes" id="UP000220922">
    <property type="component" value="Unassembled WGS sequence"/>
</dbReference>
<dbReference type="NCBIfam" id="TIGR00125">
    <property type="entry name" value="cyt_tran_rel"/>
    <property type="match status" value="1"/>
</dbReference>
<evidence type="ECO:0000259" key="3">
    <source>
        <dbReference type="Pfam" id="PF01467"/>
    </source>
</evidence>
<dbReference type="InterPro" id="IPR004821">
    <property type="entry name" value="Cyt_trans-like"/>
</dbReference>
<dbReference type="SUPFAM" id="SSF52374">
    <property type="entry name" value="Nucleotidylyl transferase"/>
    <property type="match status" value="1"/>
</dbReference>
<evidence type="ECO:0000256" key="2">
    <source>
        <dbReference type="ARBA" id="ARBA00022695"/>
    </source>
</evidence>
<dbReference type="PANTHER" id="PTHR43793">
    <property type="entry name" value="FAD SYNTHASE"/>
    <property type="match status" value="1"/>
</dbReference>
<evidence type="ECO:0000313" key="5">
    <source>
        <dbReference type="Proteomes" id="UP000220922"/>
    </source>
</evidence>
<keyword evidence="2" id="KW-0548">Nucleotidyltransferase</keyword>
<dbReference type="Pfam" id="PF01467">
    <property type="entry name" value="CTP_transf_like"/>
    <property type="match status" value="1"/>
</dbReference>
<sequence>MTICTLETLVKERARCEAQGLRVVLTNGIFDLLHAGHVEYLTRARALGDRLIVALNSDASSRSLKGAQRPLIPEADRALLLNALRPVDYVTVFAELTAERVVAALRPDLYVKGGDYASTPDLSPDLSRLPEARLVLSYGGEVQLLPYSTGRSTTTLIERIVTVYGRDPVTHDEASKKNLMVDT</sequence>
<organism evidence="4 5">
    <name type="scientific">Candidatus Chloroploca asiatica</name>
    <dbReference type="NCBI Taxonomy" id="1506545"/>
    <lineage>
        <taxon>Bacteria</taxon>
        <taxon>Bacillati</taxon>
        <taxon>Chloroflexota</taxon>
        <taxon>Chloroflexia</taxon>
        <taxon>Chloroflexales</taxon>
        <taxon>Chloroflexineae</taxon>
        <taxon>Oscillochloridaceae</taxon>
        <taxon>Candidatus Chloroploca</taxon>
    </lineage>
</organism>
<accession>A0A2H3KY35</accession>